<keyword evidence="1" id="KW-1133">Transmembrane helix</keyword>
<comment type="caution">
    <text evidence="2">The sequence shown here is derived from an EMBL/GenBank/DDBJ whole genome shotgun (WGS) entry which is preliminary data.</text>
</comment>
<proteinExistence type="predicted"/>
<keyword evidence="1" id="KW-0472">Membrane</keyword>
<sequence length="129" mass="14991">NTCLAKQQLIDALLVVRRIFAAKNLEYNENMSFMIEVLGNRAYDSFAGEEVTPYCCFLRILQFIAMGWLMQVDSVIFDPVATPSFDLREYFTIHFRLIITQRMQAILYIGDLVVSLAVYFTLFNFGYFP</sequence>
<evidence type="ECO:0000256" key="1">
    <source>
        <dbReference type="SAM" id="Phobius"/>
    </source>
</evidence>
<organism evidence="2 3">
    <name type="scientific">Trichinella nativa</name>
    <dbReference type="NCBI Taxonomy" id="6335"/>
    <lineage>
        <taxon>Eukaryota</taxon>
        <taxon>Metazoa</taxon>
        <taxon>Ecdysozoa</taxon>
        <taxon>Nematoda</taxon>
        <taxon>Enoplea</taxon>
        <taxon>Dorylaimia</taxon>
        <taxon>Trichinellida</taxon>
        <taxon>Trichinellidae</taxon>
        <taxon>Trichinella</taxon>
    </lineage>
</organism>
<accession>A0A1Y3EEL7</accession>
<protein>
    <submittedName>
        <fullName evidence="2">Uncharacterized protein</fullName>
    </submittedName>
</protein>
<feature type="transmembrane region" description="Helical" evidence="1">
    <location>
        <begin position="105"/>
        <end position="128"/>
    </location>
</feature>
<dbReference type="EMBL" id="LVZM01014479">
    <property type="protein sequence ID" value="OUC43584.1"/>
    <property type="molecule type" value="Genomic_DNA"/>
</dbReference>
<evidence type="ECO:0000313" key="2">
    <source>
        <dbReference type="EMBL" id="OUC43584.1"/>
    </source>
</evidence>
<reference evidence="2 3" key="1">
    <citation type="submission" date="2015-04" db="EMBL/GenBank/DDBJ databases">
        <title>Draft genome of the roundworm Trichinella nativa.</title>
        <authorList>
            <person name="Mitreva M."/>
        </authorList>
    </citation>
    <scope>NUCLEOTIDE SEQUENCE [LARGE SCALE GENOMIC DNA]</scope>
    <source>
        <strain evidence="2 3">ISS45</strain>
    </source>
</reference>
<name>A0A1Y3EEL7_9BILA</name>
<dbReference type="Gene3D" id="1.10.1410.40">
    <property type="match status" value="1"/>
</dbReference>
<feature type="non-terminal residue" evidence="2">
    <location>
        <position position="1"/>
    </location>
</feature>
<dbReference type="Proteomes" id="UP000243006">
    <property type="component" value="Unassembled WGS sequence"/>
</dbReference>
<evidence type="ECO:0000313" key="3">
    <source>
        <dbReference type="Proteomes" id="UP000243006"/>
    </source>
</evidence>
<dbReference type="AlphaFoldDB" id="A0A1Y3EEL7"/>
<gene>
    <name evidence="2" type="ORF">D917_09680</name>
</gene>
<keyword evidence="1" id="KW-0812">Transmembrane</keyword>